<feature type="region of interest" description="Disordered" evidence="1">
    <location>
        <begin position="67"/>
        <end position="98"/>
    </location>
</feature>
<feature type="compositionally biased region" description="Polar residues" evidence="1">
    <location>
        <begin position="384"/>
        <end position="397"/>
    </location>
</feature>
<organism evidence="3 4">
    <name type="scientific">Panicum virgatum</name>
    <name type="common">Blackwell switchgrass</name>
    <dbReference type="NCBI Taxonomy" id="38727"/>
    <lineage>
        <taxon>Eukaryota</taxon>
        <taxon>Viridiplantae</taxon>
        <taxon>Streptophyta</taxon>
        <taxon>Embryophyta</taxon>
        <taxon>Tracheophyta</taxon>
        <taxon>Spermatophyta</taxon>
        <taxon>Magnoliopsida</taxon>
        <taxon>Liliopsida</taxon>
        <taxon>Poales</taxon>
        <taxon>Poaceae</taxon>
        <taxon>PACMAD clade</taxon>
        <taxon>Panicoideae</taxon>
        <taxon>Panicodae</taxon>
        <taxon>Paniceae</taxon>
        <taxon>Panicinae</taxon>
        <taxon>Panicum</taxon>
        <taxon>Panicum sect. Hiantes</taxon>
    </lineage>
</organism>
<reference evidence="3" key="1">
    <citation type="submission" date="2020-05" db="EMBL/GenBank/DDBJ databases">
        <title>WGS assembly of Panicum virgatum.</title>
        <authorList>
            <person name="Lovell J.T."/>
            <person name="Jenkins J."/>
            <person name="Shu S."/>
            <person name="Juenger T.E."/>
            <person name="Schmutz J."/>
        </authorList>
    </citation>
    <scope>NUCLEOTIDE SEQUENCE</scope>
    <source>
        <strain evidence="3">AP13</strain>
    </source>
</reference>
<sequence>MPPHHGPAIQRPRATGSNGPLNFAQKFHPGHYQIPFFKIKIEDFLPHASAPLPPHASACAAPGHCQVGPTMQQPPAPAPPPAAASFSSAPAPAPQSLVSRARTAIHSAAARVLTDIKADLRDADGSGGRSRAPSPRTSLDREPEAGFTGQERDLKPPSPRDEVTETSPSGNEDCSGIPIELTSSTKLTFPPASVVKQLVAAIENGKNFKSMSDMRSAGDQLLKEKGGLSLSVVKSLVRREKEERSSSEFFGDEETQSLMYSLFKLEEQFQHDGNNGNPELLHSRSLSKDLQGAPPGSFIHHLAEVIGSISSVHKMAFFWQSVVLELRKLWSDWQPVPRMPLDAAPDLNSSLLHQEIQVVNCCIARKKRRKAAKESLDSLLKQASVDNSKPRSSNGESPDSEMYARDCTGDYVLRLGADRLSENLTLLETGEPIYSPTLQEGPIMTAELIKETEELVLRTGSLGAGCSQLLSDMQAFKAANPGCVLEDFVRWHSPPDWFEDCAANSTTVGEGSSRRGRLSDRMQTKEGNLWKELWEAAKPIPAVEQTPIYDEDLAVESIFDGLEVIEPSKLFEQLLAVILSVCFVEAESVLAADSSLSKLFYDCKDYIANIYQDDMSKEKLDEICKVYETMEAIVTHPEEALQIMEQPDEKSLENKNRFKLKLNIMAKDRPPLWKRAPKDEKRMSPKDDKNTLEEKNTKIFSNLFDKKVTIFSKKNAKSSEVPPTPPSSSPGPFDEMLTHQLLHKGQWTQREQYLLLWCTTIDMIILIC</sequence>
<evidence type="ECO:0000259" key="2">
    <source>
        <dbReference type="Pfam" id="PF13890"/>
    </source>
</evidence>
<proteinExistence type="predicted"/>
<dbReference type="AlphaFoldDB" id="A0A8T0WAU3"/>
<dbReference type="InterPro" id="IPR026147">
    <property type="entry name" value="Rab3GAP1_conserved"/>
</dbReference>
<keyword evidence="4" id="KW-1185">Reference proteome</keyword>
<feature type="domain" description="Rab3GAP catalytic subunit conserved" evidence="2">
    <location>
        <begin position="414"/>
        <end position="563"/>
    </location>
</feature>
<protein>
    <recommendedName>
        <fullName evidence="2">Rab3GAP catalytic subunit conserved domain-containing protein</fullName>
    </recommendedName>
</protein>
<feature type="region of interest" description="Disordered" evidence="1">
    <location>
        <begin position="121"/>
        <end position="178"/>
    </location>
</feature>
<evidence type="ECO:0000256" key="1">
    <source>
        <dbReference type="SAM" id="MobiDB-lite"/>
    </source>
</evidence>
<dbReference type="PANTHER" id="PTHR21422:SF10">
    <property type="entry name" value="RAB3 GTPASE-ACTIVATING PROTEIN CATALYTIC SUBUNIT"/>
    <property type="match status" value="1"/>
</dbReference>
<evidence type="ECO:0000313" key="3">
    <source>
        <dbReference type="EMBL" id="KAG2645632.1"/>
    </source>
</evidence>
<dbReference type="EMBL" id="CM029039">
    <property type="protein sequence ID" value="KAG2645632.1"/>
    <property type="molecule type" value="Genomic_DNA"/>
</dbReference>
<dbReference type="GO" id="GO:0005096">
    <property type="term" value="F:GTPase activator activity"/>
    <property type="evidence" value="ECO:0007669"/>
    <property type="project" value="InterPro"/>
</dbReference>
<dbReference type="PANTHER" id="PTHR21422">
    <property type="entry name" value="RAB3 GTPASE-ACTIVATING PROTEIN CATALYTIC SUBUNIT"/>
    <property type="match status" value="1"/>
</dbReference>
<comment type="caution">
    <text evidence="3">The sequence shown here is derived from an EMBL/GenBank/DDBJ whole genome shotgun (WGS) entry which is preliminary data.</text>
</comment>
<feature type="compositionally biased region" description="Basic and acidic residues" evidence="1">
    <location>
        <begin position="138"/>
        <end position="163"/>
    </location>
</feature>
<evidence type="ECO:0000313" key="4">
    <source>
        <dbReference type="Proteomes" id="UP000823388"/>
    </source>
</evidence>
<feature type="region of interest" description="Disordered" evidence="1">
    <location>
        <begin position="382"/>
        <end position="403"/>
    </location>
</feature>
<feature type="compositionally biased region" description="Pro residues" evidence="1">
    <location>
        <begin position="72"/>
        <end position="82"/>
    </location>
</feature>
<name>A0A8T0WAU3_PANVG</name>
<accession>A0A8T0WAU3</accession>
<feature type="region of interest" description="Disordered" evidence="1">
    <location>
        <begin position="715"/>
        <end position="735"/>
    </location>
</feature>
<feature type="region of interest" description="Disordered" evidence="1">
    <location>
        <begin position="1"/>
        <end position="21"/>
    </location>
</feature>
<dbReference type="Proteomes" id="UP000823388">
    <property type="component" value="Chromosome 2K"/>
</dbReference>
<dbReference type="Pfam" id="PF13890">
    <property type="entry name" value="Rab3-GTPase_cat"/>
    <property type="match status" value="1"/>
</dbReference>
<dbReference type="InterPro" id="IPR045700">
    <property type="entry name" value="Rab3GAP1"/>
</dbReference>
<gene>
    <name evidence="3" type="ORF">PVAP13_2KG435800</name>
</gene>